<evidence type="ECO:0000313" key="1">
    <source>
        <dbReference type="EMBL" id="PKZ79756.1"/>
    </source>
</evidence>
<sequence length="876" mass="95052">MPDRAEIGETAMADAEWWMCHDVLVQVAGRLRDGRPLGILTGAGVSIESGVPSAGGVVALLERHGLVTDRGLAYQDAMASAFPTDHERGAFLRSMCSRKSAGAANQTIALLCRDFTVGPLLTTNFDHLLEQACVSLADRPIIVSMLGSPSAIAESSKSIQIIKLHGDLHFDVTAHSDQEMARHHAWLRDWSQLRFRPGSSLLVLGHSGLDAPIRELVRDLLDSGTLARVYWGVFKHESESNVGIVEALQQECGGPDAFVLFRHEGAAAILSQLYELAAGQPPLIETVLLPAFQVVTGLIHGAAEVDARALAGSAAQADVGRLKASIRDTQLRLVEVRADDHAERAFRALAALAAEQSESVVTLALDQADTLPNDESLIRALTGWVARTTGEVVEASRAQHSLAALAGLRARIVINLAQAFQHQSSAQALAVLATALPDDAAIWVVSDVHADSIPGFEPLTYSARALVLPSSAGGILEHIRRSVDRDALRRFLVAEKQGRTVEDLIRSAICYERGNRVVIDRTRWTQPDYFPAGYLLDAIGVAEQLARTTNSFEALNWSSDLESLNFSAASEYPLRRNLYTSAALKWLLGAATSWSGTRGTGYFLTTLKEILHASTGTIVGQLDALAIGQVRRVLAHWPPPPVDWLGQPTLYVGQSQALDQLASQIDRQLMGDPSLAMHSDDDDLRTHMRTLEAIAPGMAYQFVGWAVSGEERVQDYARFFDLLNMAGDVAQTVAPTAAVMLDDAAWMLFAVGDHDEAFRLWELVTDQILGIGGIPAVIHLCNYGVACYLTGEEQAAANMLFESALLASRIGDEGRVWRALAYLAKMAPGDAKAEAWIDSWLEQVAEDLPNEDRVSQVEFVMAIRGVIMELQEFPIQ</sequence>
<organism evidence="1 2">
    <name type="scientific">Micrococcus luteus</name>
    <name type="common">Micrococcus lysodeikticus</name>
    <dbReference type="NCBI Taxonomy" id="1270"/>
    <lineage>
        <taxon>Bacteria</taxon>
        <taxon>Bacillati</taxon>
        <taxon>Actinomycetota</taxon>
        <taxon>Actinomycetes</taxon>
        <taxon>Micrococcales</taxon>
        <taxon>Micrococcaceae</taxon>
        <taxon>Micrococcus</taxon>
    </lineage>
</organism>
<dbReference type="Gene3D" id="3.40.50.1220">
    <property type="entry name" value="TPP-binding domain"/>
    <property type="match status" value="1"/>
</dbReference>
<dbReference type="AlphaFoldDB" id="A0AAX0VHU7"/>
<dbReference type="SUPFAM" id="SSF52467">
    <property type="entry name" value="DHS-like NAD/FAD-binding domain"/>
    <property type="match status" value="1"/>
</dbReference>
<accession>A0AAX0VHU7</accession>
<dbReference type="InterPro" id="IPR029035">
    <property type="entry name" value="DHS-like_NAD/FAD-binding_dom"/>
</dbReference>
<comment type="caution">
    <text evidence="1">The sequence shown here is derived from an EMBL/GenBank/DDBJ whole genome shotgun (WGS) entry which is preliminary data.</text>
</comment>
<proteinExistence type="predicted"/>
<evidence type="ECO:0000313" key="2">
    <source>
        <dbReference type="Proteomes" id="UP000234847"/>
    </source>
</evidence>
<protein>
    <recommendedName>
        <fullName evidence="3">SIR2-like domain-containing protein</fullName>
    </recommendedName>
</protein>
<dbReference type="RefSeq" id="WP_083325312.1">
    <property type="nucleotide sequence ID" value="NZ_JACLBR010000004.1"/>
</dbReference>
<dbReference type="Proteomes" id="UP000234847">
    <property type="component" value="Unassembled WGS sequence"/>
</dbReference>
<evidence type="ECO:0008006" key="3">
    <source>
        <dbReference type="Google" id="ProtNLM"/>
    </source>
</evidence>
<dbReference type="Pfam" id="PF13289">
    <property type="entry name" value="SIR2_2"/>
    <property type="match status" value="1"/>
</dbReference>
<gene>
    <name evidence="1" type="ORF">CYJ95_11320</name>
</gene>
<dbReference type="EMBL" id="PKJT01000016">
    <property type="protein sequence ID" value="PKZ79756.1"/>
    <property type="molecule type" value="Genomic_DNA"/>
</dbReference>
<reference evidence="1 2" key="1">
    <citation type="submission" date="2017-12" db="EMBL/GenBank/DDBJ databases">
        <title>Phylogenetic diversity of female urinary microbiome.</title>
        <authorList>
            <person name="Thomas-White K."/>
            <person name="Wolfe A.J."/>
        </authorList>
    </citation>
    <scope>NUCLEOTIDE SEQUENCE [LARGE SCALE GENOMIC DNA]</scope>
    <source>
        <strain evidence="1 2">UMB0038</strain>
    </source>
</reference>
<name>A0AAX0VHU7_MICLU</name>